<comment type="caution">
    <text evidence="2">The sequence shown here is derived from an EMBL/GenBank/DDBJ whole genome shotgun (WGS) entry which is preliminary data.</text>
</comment>
<dbReference type="AlphaFoldDB" id="A0A0G1P2T2"/>
<keyword evidence="1" id="KW-1133">Transmembrane helix</keyword>
<dbReference type="EMBL" id="LCKF01000030">
    <property type="protein sequence ID" value="KKT90674.1"/>
    <property type="molecule type" value="Genomic_DNA"/>
</dbReference>
<gene>
    <name evidence="2" type="ORF">UW92_C0030G0002</name>
</gene>
<evidence type="ECO:0000313" key="3">
    <source>
        <dbReference type="Proteomes" id="UP000033966"/>
    </source>
</evidence>
<protein>
    <recommendedName>
        <fullName evidence="4">DUF4012 domain-containing protein</fullName>
    </recommendedName>
</protein>
<reference evidence="2 3" key="1">
    <citation type="journal article" date="2015" name="Nature">
        <title>rRNA introns, odd ribosomes, and small enigmatic genomes across a large radiation of phyla.</title>
        <authorList>
            <person name="Brown C.T."/>
            <person name="Hug L.A."/>
            <person name="Thomas B.C."/>
            <person name="Sharon I."/>
            <person name="Castelle C.J."/>
            <person name="Singh A."/>
            <person name="Wilkins M.J."/>
            <person name="Williams K.H."/>
            <person name="Banfield J.F."/>
        </authorList>
    </citation>
    <scope>NUCLEOTIDE SEQUENCE [LARGE SCALE GENOMIC DNA]</scope>
</reference>
<dbReference type="InterPro" id="IPR025101">
    <property type="entry name" value="DUF4012"/>
</dbReference>
<sequence>MKKVPKKNVEAILVDVKKPDYNYKRVPRAETVNLMRVPKPPLRSFHGFKKTFVLVASALFLLLATFSFFAFSRADDLKTVFAKSAASVAQNFSVSADALRSFEPDKASLVLEENGKELTALNDIFKKNFGQMLTSLLGNIVPAFKGAATLLGDVTSLNADLLSLTDKVAKFEQNGMRDFQSDGMAFITSITDIHNLILSLNKKMEAMRNTTAEFKGISPLFGQLDGFLSGGYLKYSGQIHELDQFLGGVLALLQSGGEQHVALLFQNVAEVRPGGGFVGSYADLTIENGQLKNIDVHDIYDPDGQLDLKVVPPTEIKTMSRNWGARDANWFFDFPTSAKTILYFLENSKMYSEKGIIFDGVIGMNINVFQSILDVTGSIPLPDYNLVITSDNFLNEIQREVETGADKQAGEPKRILKVLAPLVLERLKGMVDWQVRSLVEALRRHIAQKDILIYMKNPAIANFVAKSAADGSVYQLPNGFWGNYLAVVDANIAGGKTDVHINQSVDARIDVDTNGNTFTDLSIVRTHTGNTQKDPWWRATNKNFLQVFANPNSSLVSVAGNDVKNLFSTYDYDANGYLRLPELQNIEDTSVYSSIYRTWTMRAFGKTVFGMWSFLPAGQTETIAVRYQTPGGDRPDVTAGSVYSFIYERQSGVRTKLEITFSAPLGFIWKESGTPIYTYTNDDPDGRVQFALTLAKSN</sequence>
<evidence type="ECO:0000313" key="2">
    <source>
        <dbReference type="EMBL" id="KKT90674.1"/>
    </source>
</evidence>
<proteinExistence type="predicted"/>
<name>A0A0G1P2T2_9BACT</name>
<feature type="transmembrane region" description="Helical" evidence="1">
    <location>
        <begin position="52"/>
        <end position="71"/>
    </location>
</feature>
<evidence type="ECO:0008006" key="4">
    <source>
        <dbReference type="Google" id="ProtNLM"/>
    </source>
</evidence>
<evidence type="ECO:0000256" key="1">
    <source>
        <dbReference type="SAM" id="Phobius"/>
    </source>
</evidence>
<organism evidence="2 3">
    <name type="scientific">Candidatus Jorgensenbacteria bacterium GW2011_GWA2_45_13</name>
    <dbReference type="NCBI Taxonomy" id="1618662"/>
    <lineage>
        <taxon>Bacteria</taxon>
        <taxon>Candidatus Joergenseniibacteriota</taxon>
    </lineage>
</organism>
<keyword evidence="1" id="KW-0812">Transmembrane</keyword>
<dbReference type="Pfam" id="PF13196">
    <property type="entry name" value="DUF4012"/>
    <property type="match status" value="1"/>
</dbReference>
<keyword evidence="1" id="KW-0472">Membrane</keyword>
<accession>A0A0G1P2T2</accession>
<dbReference type="Proteomes" id="UP000033966">
    <property type="component" value="Unassembled WGS sequence"/>
</dbReference>